<keyword evidence="4" id="KW-1185">Reference proteome</keyword>
<gene>
    <name evidence="3" type="ORF">DA73_0210005</name>
    <name evidence="2" type="ORF">DA73_0400000285</name>
</gene>
<reference evidence="2" key="2">
    <citation type="submission" date="2019-11" db="EMBL/GenBank/DDBJ databases">
        <title>Improved Assembly of Tolypothrix boutellei genome.</title>
        <authorList>
            <person name="Sarangi A.N."/>
            <person name="Mukherjee M."/>
            <person name="Ghosh S."/>
            <person name="Singh D."/>
            <person name="Das A."/>
            <person name="Kant S."/>
            <person name="Prusty A."/>
            <person name="Tripathy S."/>
        </authorList>
    </citation>
    <scope>NUCLEOTIDE SEQUENCE</scope>
    <source>
        <strain evidence="2">VB521301</strain>
    </source>
</reference>
<dbReference type="InterPro" id="IPR046372">
    <property type="entry name" value="PARG_cat_C"/>
</dbReference>
<dbReference type="Pfam" id="PF05028">
    <property type="entry name" value="PARG_cat_C"/>
    <property type="match status" value="1"/>
</dbReference>
<dbReference type="GO" id="GO:0009225">
    <property type="term" value="P:nucleotide-sugar metabolic process"/>
    <property type="evidence" value="ECO:0007669"/>
    <property type="project" value="TreeGrafter"/>
</dbReference>
<dbReference type="EMBL" id="JHEG02000037">
    <property type="protein sequence ID" value="KIE11963.1"/>
    <property type="molecule type" value="Genomic_DNA"/>
</dbReference>
<sequence>MNAASDNLICRHKFTTQSLVDTHPPKLKNKNKKIVYQIACPPGCIHSGEIVFSRWRKITLPVNLSSSSDRTEFEERYGYFEYEPSHEKNDEVEWYLNFAHCDLFCAYSGSLLAQDEMQVAEHPALGSLREALLDAGIDPFTVEAGEPTPILIRGVERRCAIATDASVENARPYGLYGNNFARATAEAIELATKPLNPPTVTNIIAMEAPSNGYGVYTQQEIRYILDTAFTGFATAKVESCFESAQEQFVIIHTGFWGCGAYGGNRILMALLQLLAARLAQVNRLVFHTGVDAKSAQDFATAQHILNENLAPVGSNVEVSTLLVKIQALGFQWGISDGN</sequence>
<dbReference type="GO" id="GO:1990966">
    <property type="term" value="P:ATP generation from poly-ADP-D-ribose"/>
    <property type="evidence" value="ECO:0007669"/>
    <property type="project" value="TreeGrafter"/>
</dbReference>
<accession>A0A0C1R8G4</accession>
<dbReference type="GO" id="GO:0005737">
    <property type="term" value="C:cytoplasm"/>
    <property type="evidence" value="ECO:0007669"/>
    <property type="project" value="TreeGrafter"/>
</dbReference>
<dbReference type="STRING" id="1479485.DA73_0210005"/>
<protein>
    <recommendedName>
        <fullName evidence="1">PARG catalytic Macro domain-containing protein</fullName>
    </recommendedName>
</protein>
<reference evidence="3" key="1">
    <citation type="journal article" date="2015" name="Genome Announc.">
        <title>Draft Genome Sequence of Tolypothrix boutellei Strain VB521301.</title>
        <authorList>
            <person name="Chandrababunaidu M.M."/>
            <person name="Singh D."/>
            <person name="Sen D."/>
            <person name="Bhan S."/>
            <person name="Das S."/>
            <person name="Gupta A."/>
            <person name="Adhikary S.P."/>
            <person name="Tripathy S."/>
        </authorList>
    </citation>
    <scope>NUCLEOTIDE SEQUENCE</scope>
    <source>
        <strain evidence="3">VB521301</strain>
    </source>
</reference>
<dbReference type="OrthoDB" id="581512at2"/>
<organism evidence="3">
    <name type="scientific">Tolypothrix bouteillei VB521301</name>
    <dbReference type="NCBI Taxonomy" id="1479485"/>
    <lineage>
        <taxon>Bacteria</taxon>
        <taxon>Bacillati</taxon>
        <taxon>Cyanobacteriota</taxon>
        <taxon>Cyanophyceae</taxon>
        <taxon>Nostocales</taxon>
        <taxon>Tolypothrichaceae</taxon>
        <taxon>Tolypothrix</taxon>
    </lineage>
</organism>
<comment type="caution">
    <text evidence="3">The sequence shown here is derived from an EMBL/GenBank/DDBJ whole genome shotgun (WGS) entry which is preliminary data.</text>
</comment>
<dbReference type="InterPro" id="IPR007724">
    <property type="entry name" value="Poly_GlycHdrlase"/>
</dbReference>
<dbReference type="PANTHER" id="PTHR12837">
    <property type="entry name" value="POLY ADP-RIBOSE GLYCOHYDROLASE"/>
    <property type="match status" value="1"/>
</dbReference>
<evidence type="ECO:0000259" key="1">
    <source>
        <dbReference type="Pfam" id="PF05028"/>
    </source>
</evidence>
<dbReference type="RefSeq" id="WP_038073215.1">
    <property type="nucleotide sequence ID" value="NZ_JHEG04000001.1"/>
</dbReference>
<dbReference type="PANTHER" id="PTHR12837:SF0">
    <property type="entry name" value="POLY(ADP-RIBOSE) GLYCOHYDROLASE"/>
    <property type="match status" value="1"/>
</dbReference>
<evidence type="ECO:0000313" key="3">
    <source>
        <dbReference type="EMBL" id="KIE11963.1"/>
    </source>
</evidence>
<evidence type="ECO:0000313" key="2">
    <source>
        <dbReference type="EMBL" id="KAF3884107.1"/>
    </source>
</evidence>
<dbReference type="AlphaFoldDB" id="A0A0C1R8G4"/>
<dbReference type="EMBL" id="JHEG04000001">
    <property type="protein sequence ID" value="KAF3884107.1"/>
    <property type="molecule type" value="Genomic_DNA"/>
</dbReference>
<evidence type="ECO:0000313" key="4">
    <source>
        <dbReference type="Proteomes" id="UP000029738"/>
    </source>
</evidence>
<dbReference type="GO" id="GO:0006282">
    <property type="term" value="P:regulation of DNA repair"/>
    <property type="evidence" value="ECO:0007669"/>
    <property type="project" value="InterPro"/>
</dbReference>
<proteinExistence type="predicted"/>
<dbReference type="GO" id="GO:0005975">
    <property type="term" value="P:carbohydrate metabolic process"/>
    <property type="evidence" value="ECO:0007669"/>
    <property type="project" value="InterPro"/>
</dbReference>
<feature type="domain" description="PARG catalytic Macro" evidence="1">
    <location>
        <begin position="198"/>
        <end position="292"/>
    </location>
</feature>
<dbReference type="GO" id="GO:0004649">
    <property type="term" value="F:poly(ADP-ribose) glycohydrolase activity"/>
    <property type="evidence" value="ECO:0007669"/>
    <property type="project" value="InterPro"/>
</dbReference>
<dbReference type="Proteomes" id="UP000029738">
    <property type="component" value="Unassembled WGS sequence"/>
</dbReference>
<name>A0A0C1R8G4_9CYAN</name>